<dbReference type="InterPro" id="IPR006594">
    <property type="entry name" value="LisH"/>
</dbReference>
<accession>A0A7J8AW08</accession>
<dbReference type="SMART" id="SM00667">
    <property type="entry name" value="LisH"/>
    <property type="match status" value="1"/>
</dbReference>
<feature type="region of interest" description="Disordered" evidence="2">
    <location>
        <begin position="951"/>
        <end position="996"/>
    </location>
</feature>
<feature type="compositionally biased region" description="Polar residues" evidence="2">
    <location>
        <begin position="749"/>
        <end position="766"/>
    </location>
</feature>
<feature type="coiled-coil region" evidence="1">
    <location>
        <begin position="194"/>
        <end position="256"/>
    </location>
</feature>
<evidence type="ECO:0000313" key="4">
    <source>
        <dbReference type="Proteomes" id="UP000585614"/>
    </source>
</evidence>
<dbReference type="PANTHER" id="PTHR39063">
    <property type="entry name" value="ORAL-FACIAL-DIGITAL SYNDROME 1 PROTEIN HOMOLOG"/>
    <property type="match status" value="1"/>
</dbReference>
<dbReference type="Pfam" id="PF16045">
    <property type="entry name" value="LisH_2"/>
    <property type="match status" value="1"/>
</dbReference>
<name>A0A7J8AW08_RHIFE</name>
<feature type="compositionally biased region" description="Basic and acidic residues" evidence="2">
    <location>
        <begin position="864"/>
        <end position="909"/>
    </location>
</feature>
<feature type="region of interest" description="Disordered" evidence="2">
    <location>
        <begin position="793"/>
        <end position="909"/>
    </location>
</feature>
<sequence length="996" mass="114511">MKRHPTMPPKSDVLSQDELRKKLYQTFKDRGILDTLKTQLRNQLIHELMHPVLTGEVRPQSISVEGSTLLIGASNSLVADHLQRCGYEYSLSVFFPESGLAKEKVFTMQDLLQLIKINPKSSLYKSLISGFDKENQKGFLMEFLKEMAAYHQAKETYDVGTQTSPVFSIKDSLAEKLQLIDNQFADAYSQRPKLESIEIKLNEYKREIEQQLQTEMYQKLKVLKNTEIAKLIMEEKRKSEKELAEFRNEFERARQAKSEALISQEKKTLERIQKYQEIEAKEIYAQRQLLLKDIDLLRGREAELKQRIEAFELAQRLQEEKNKSVTDALRRRELDIKNIEDTYDQKLRNEILKYQLELKNDYIARTNRLIEEERKNKEKAIHLQEELTAVNSKNEKLNHYANRVKELELDLESVKAQSLAITKQNHLLNEKIKEMDDYSLLKEGKLELQAQNKMLKQQLEESRKENLHLLNRIAQPSPELVIFQKELKKAENVIAFEHKEFEAHKQALHKQLQMEIEHSALLKAQILDYDASVKRLTMQVADLKLQLKQTQTALENEVYRNPKQSLVHHSVTGFVVPPNSDQSGDFLKTPLEQEKLVAGTITPMVVHYPDASMDSSSPDSDLEFVASTKARMKELEQEAERLEKAFQDYHRRVSQYPAAESPLAAKSRSPLHLLGTLKSISSSSSERRIFAEDGALSKQHRADDVTEALTGSSASQPCRGTCRRLSSTPLAKAKRSLDGKMHLEGVGQSTAVVPSPSPDRTPQLSPAESRHSLSIHSPPRSLEQMAGLCQRPTELQDKTESSNPDKLPFKDSKESESSFQFAGDVPKQFEEDGVRPAGDMPHLDAAATSPARPVSYHYPSVDQKQIEQREEESIWEQQVKEQRQKEERRQSEQEASERERELEKLDQERQIIEESLKIEMENELEISIQEMKDKSVCAENPLEKYMKIIQEDQDQETADKSSKKVVREGSQVDTLPSSDKDESCTGFSPEEADDFW</sequence>
<feature type="coiled-coil region" evidence="1">
    <location>
        <begin position="390"/>
        <end position="417"/>
    </location>
</feature>
<dbReference type="InterPro" id="IPR055289">
    <property type="entry name" value="OFD1"/>
</dbReference>
<proteinExistence type="predicted"/>
<dbReference type="Proteomes" id="UP000585614">
    <property type="component" value="Unassembled WGS sequence"/>
</dbReference>
<dbReference type="AlphaFoldDB" id="A0A7J8AW08"/>
<dbReference type="PANTHER" id="PTHR39063:SF1">
    <property type="entry name" value="OFD1 CENTRIOLE AND CENTRIOLAR SATELLITE PROTEIN"/>
    <property type="match status" value="1"/>
</dbReference>
<organism evidence="3 4">
    <name type="scientific">Rhinolophus ferrumequinum</name>
    <name type="common">Greater horseshoe bat</name>
    <dbReference type="NCBI Taxonomy" id="59479"/>
    <lineage>
        <taxon>Eukaryota</taxon>
        <taxon>Metazoa</taxon>
        <taxon>Chordata</taxon>
        <taxon>Craniata</taxon>
        <taxon>Vertebrata</taxon>
        <taxon>Euteleostomi</taxon>
        <taxon>Mammalia</taxon>
        <taxon>Eutheria</taxon>
        <taxon>Laurasiatheria</taxon>
        <taxon>Chiroptera</taxon>
        <taxon>Yinpterochiroptera</taxon>
        <taxon>Rhinolophoidea</taxon>
        <taxon>Rhinolophidae</taxon>
        <taxon>Rhinolophinae</taxon>
        <taxon>Rhinolophus</taxon>
    </lineage>
</organism>
<dbReference type="GO" id="GO:0005576">
    <property type="term" value="C:extracellular region"/>
    <property type="evidence" value="ECO:0007669"/>
    <property type="project" value="GOC"/>
</dbReference>
<dbReference type="EMBL" id="JACAGC010000001">
    <property type="protein sequence ID" value="KAF6390572.1"/>
    <property type="molecule type" value="Genomic_DNA"/>
</dbReference>
<dbReference type="GO" id="GO:0060287">
    <property type="term" value="P:epithelial cilium movement involved in determination of left/right asymmetry"/>
    <property type="evidence" value="ECO:0007669"/>
    <property type="project" value="TreeGrafter"/>
</dbReference>
<dbReference type="GO" id="GO:0005813">
    <property type="term" value="C:centrosome"/>
    <property type="evidence" value="ECO:0007669"/>
    <property type="project" value="TreeGrafter"/>
</dbReference>
<protein>
    <submittedName>
        <fullName evidence="3">OFD1 centriole and centriolar satellite protein</fullName>
    </submittedName>
</protein>
<gene>
    <name evidence="3" type="ORF">mRhiFer1_012253</name>
</gene>
<feature type="compositionally biased region" description="Basic and acidic residues" evidence="2">
    <location>
        <begin position="807"/>
        <end position="816"/>
    </location>
</feature>
<dbReference type="GO" id="GO:0036064">
    <property type="term" value="C:ciliary basal body"/>
    <property type="evidence" value="ECO:0007669"/>
    <property type="project" value="TreeGrafter"/>
</dbReference>
<feature type="coiled-coil region" evidence="1">
    <location>
        <begin position="441"/>
        <end position="472"/>
    </location>
</feature>
<evidence type="ECO:0000256" key="2">
    <source>
        <dbReference type="SAM" id="MobiDB-lite"/>
    </source>
</evidence>
<feature type="compositionally biased region" description="Basic and acidic residues" evidence="2">
    <location>
        <begin position="957"/>
        <end position="967"/>
    </location>
</feature>
<feature type="region of interest" description="Disordered" evidence="2">
    <location>
        <begin position="696"/>
        <end position="721"/>
    </location>
</feature>
<evidence type="ECO:0000313" key="3">
    <source>
        <dbReference type="EMBL" id="KAF6390572.1"/>
    </source>
</evidence>
<reference evidence="3 4" key="1">
    <citation type="journal article" date="2020" name="Nature">
        <title>Six reference-quality genomes reveal evolution of bat adaptations.</title>
        <authorList>
            <person name="Jebb D."/>
            <person name="Huang Z."/>
            <person name="Pippel M."/>
            <person name="Hughes G.M."/>
            <person name="Lavrichenko K."/>
            <person name="Devanna P."/>
            <person name="Winkler S."/>
            <person name="Jermiin L.S."/>
            <person name="Skirmuntt E.C."/>
            <person name="Katzourakis A."/>
            <person name="Burkitt-Gray L."/>
            <person name="Ray D.A."/>
            <person name="Sullivan K.A.M."/>
            <person name="Roscito J.G."/>
            <person name="Kirilenko B.M."/>
            <person name="Davalos L.M."/>
            <person name="Corthals A.P."/>
            <person name="Power M.L."/>
            <person name="Jones G."/>
            <person name="Ransome R.D."/>
            <person name="Dechmann D.K.N."/>
            <person name="Locatelli A.G."/>
            <person name="Puechmaille S.J."/>
            <person name="Fedrigo O."/>
            <person name="Jarvis E.D."/>
            <person name="Hiller M."/>
            <person name="Vernes S.C."/>
            <person name="Myers E.W."/>
            <person name="Teeling E.C."/>
        </authorList>
    </citation>
    <scope>NUCLEOTIDE SEQUENCE [LARGE SCALE GENOMIC DNA]</scope>
    <source>
        <strain evidence="3">MRhiFer1</strain>
        <tissue evidence="3">Lung</tissue>
    </source>
</reference>
<keyword evidence="1" id="KW-0175">Coiled coil</keyword>
<feature type="coiled-coil region" evidence="1">
    <location>
        <begin position="625"/>
        <end position="652"/>
    </location>
</feature>
<dbReference type="PROSITE" id="PS50896">
    <property type="entry name" value="LISH"/>
    <property type="match status" value="1"/>
</dbReference>
<comment type="caution">
    <text evidence="3">The sequence shown here is derived from an EMBL/GenBank/DDBJ whole genome shotgun (WGS) entry which is preliminary data.</text>
</comment>
<evidence type="ECO:0000256" key="1">
    <source>
        <dbReference type="SAM" id="Coils"/>
    </source>
</evidence>
<feature type="compositionally biased region" description="Polar residues" evidence="2">
    <location>
        <begin position="709"/>
        <end position="721"/>
    </location>
</feature>
<feature type="region of interest" description="Disordered" evidence="2">
    <location>
        <begin position="749"/>
        <end position="778"/>
    </location>
</feature>